<comment type="similarity">
    <text evidence="2 13">Belongs to the glycosyl hydrolase 5 (cellulase A) family.</text>
</comment>
<evidence type="ECO:0000256" key="11">
    <source>
        <dbReference type="ARBA" id="ARBA00059691"/>
    </source>
</evidence>
<comment type="catalytic activity">
    <reaction evidence="1">
        <text>Endohydrolysis of (1-&gt;4)-beta-D-glucosidic linkages in cellulose, lichenin and cereal beta-D-glucans.</text>
        <dbReference type="EC" id="3.2.1.4"/>
    </reaction>
</comment>
<evidence type="ECO:0000256" key="12">
    <source>
        <dbReference type="ARBA" id="ARBA00074271"/>
    </source>
</evidence>
<dbReference type="GO" id="GO:0008810">
    <property type="term" value="F:cellulase activity"/>
    <property type="evidence" value="ECO:0007669"/>
    <property type="project" value="UniProtKB-EC"/>
</dbReference>
<evidence type="ECO:0000259" key="15">
    <source>
        <dbReference type="PROSITE" id="PS51164"/>
    </source>
</evidence>
<dbReference type="InterPro" id="IPR000254">
    <property type="entry name" value="CBD"/>
</dbReference>
<accession>A0A9P6GGS9</accession>
<dbReference type="GO" id="GO:0005576">
    <property type="term" value="C:extracellular region"/>
    <property type="evidence" value="ECO:0007669"/>
    <property type="project" value="InterPro"/>
</dbReference>
<feature type="signal peptide" evidence="14">
    <location>
        <begin position="1"/>
        <end position="23"/>
    </location>
</feature>
<evidence type="ECO:0000256" key="10">
    <source>
        <dbReference type="ARBA" id="ARBA00023326"/>
    </source>
</evidence>
<protein>
    <recommendedName>
        <fullName evidence="12">Endoglucanase EG-II</fullName>
        <ecNumber evidence="3">3.2.1.4</ecNumber>
    </recommendedName>
</protein>
<evidence type="ECO:0000256" key="8">
    <source>
        <dbReference type="ARBA" id="ARBA00023283"/>
    </source>
</evidence>
<keyword evidence="6" id="KW-0136">Cellulose degradation</keyword>
<name>A0A9P6GGS9_9PLEO</name>
<keyword evidence="7" id="KW-0119">Carbohydrate metabolism</keyword>
<dbReference type="SMART" id="SM00236">
    <property type="entry name" value="fCBD"/>
    <property type="match status" value="1"/>
</dbReference>
<dbReference type="EMBL" id="WJXW01000006">
    <property type="protein sequence ID" value="KAF9735078.1"/>
    <property type="molecule type" value="Genomic_DNA"/>
</dbReference>
<dbReference type="Proteomes" id="UP000756921">
    <property type="component" value="Unassembled WGS sequence"/>
</dbReference>
<comment type="function">
    <text evidence="11">Endoglucanase (EG) that cleaves the internal beta-1,4-glucosidic bonds in cellulose. The degradation of cellulose involves an interplay between different cellulolytic enzymes. Hydrolysis starts with EGs, which cut internal glycosidic linkages to reduce the polymerization degree of the substrate and creates new chain ends for exocellobiohydrolases (CBHs). The CBH release the disaccharide cellobiose from the non-reducing end of the cellulose polymer chain. Finally, beta-1,4-glucosidases hydrolyze the cellobiose and other short cello-oligosaccharides into glucose units.</text>
</comment>
<dbReference type="InterPro" id="IPR001547">
    <property type="entry name" value="Glyco_hydro_5"/>
</dbReference>
<dbReference type="Pfam" id="PF00150">
    <property type="entry name" value="Cellulase"/>
    <property type="match status" value="1"/>
</dbReference>
<evidence type="ECO:0000256" key="4">
    <source>
        <dbReference type="ARBA" id="ARBA00022729"/>
    </source>
</evidence>
<dbReference type="EC" id="3.2.1.4" evidence="3"/>
<gene>
    <name evidence="16" type="ORF">PMIN01_06483</name>
</gene>
<dbReference type="PROSITE" id="PS00659">
    <property type="entry name" value="GLYCOSYL_HYDROL_F5"/>
    <property type="match status" value="1"/>
</dbReference>
<dbReference type="OrthoDB" id="5823761at2759"/>
<evidence type="ECO:0000256" key="3">
    <source>
        <dbReference type="ARBA" id="ARBA00012601"/>
    </source>
</evidence>
<dbReference type="SUPFAM" id="SSF51445">
    <property type="entry name" value="(Trans)glycosidases"/>
    <property type="match status" value="1"/>
</dbReference>
<feature type="chain" id="PRO_5040405254" description="Endoglucanase EG-II" evidence="14">
    <location>
        <begin position="24"/>
        <end position="442"/>
    </location>
</feature>
<evidence type="ECO:0000313" key="17">
    <source>
        <dbReference type="Proteomes" id="UP000756921"/>
    </source>
</evidence>
<dbReference type="PANTHER" id="PTHR34142">
    <property type="entry name" value="ENDO-BETA-1,4-GLUCANASE A"/>
    <property type="match status" value="1"/>
</dbReference>
<dbReference type="GO" id="GO:0030248">
    <property type="term" value="F:cellulose binding"/>
    <property type="evidence" value="ECO:0007669"/>
    <property type="project" value="InterPro"/>
</dbReference>
<dbReference type="InterPro" id="IPR018087">
    <property type="entry name" value="Glyco_hydro_5_CS"/>
</dbReference>
<keyword evidence="4 14" id="KW-0732">Signal</keyword>
<sequence length="442" mass="45255">MARYSFAFTALAATGAAVAAAAADAPGAAYSRCGGIGWTGATSCVSGYHCQVQNEWYYQCVPGAASAAVSSAPARTTFVTLVCSSDAAVKSSATETPVVKTSAIKTSAVVAVASSTVSTAKAAAATSSSGKTQYAGVNIAGFDFGCSTDGSCGGAYSDPGANGIAQMKHFATDDKLNVFRLPIGWQHLLNNVLGGPIDATVGAAYDNLVQGCLATGALCVIDLHNYARWNGGIVGQGGPTDAQFADVWSKLATKYASEKNIAFGLMNEPHDLTMSTWATSVQAAVTAIRKAGASSQLILLPGTDYTSAGTFAANSGPALLKVTDADGTTSKLIFDVHRYLDSDNSGTNAECTSDHVADTFVPLATWLRTNKRQALLSEVGGGNTSSCETDVCAAIASLNQNSDVYLGYIGWAAGAFDTSYVLSLTPTGSTDQPLLTKCFSRA</sequence>
<evidence type="ECO:0000256" key="6">
    <source>
        <dbReference type="ARBA" id="ARBA00023001"/>
    </source>
</evidence>
<dbReference type="PROSITE" id="PS51164">
    <property type="entry name" value="CBM1_2"/>
    <property type="match status" value="1"/>
</dbReference>
<dbReference type="SUPFAM" id="SSF57180">
    <property type="entry name" value="Cellulose-binding domain"/>
    <property type="match status" value="1"/>
</dbReference>
<dbReference type="PANTHER" id="PTHR34142:SF5">
    <property type="entry name" value="CBM1 DOMAIN-CONTAINING PROTEIN"/>
    <property type="match status" value="1"/>
</dbReference>
<dbReference type="AlphaFoldDB" id="A0A9P6GGS9"/>
<evidence type="ECO:0000256" key="13">
    <source>
        <dbReference type="RuleBase" id="RU361153"/>
    </source>
</evidence>
<evidence type="ECO:0000256" key="1">
    <source>
        <dbReference type="ARBA" id="ARBA00000966"/>
    </source>
</evidence>
<keyword evidence="10" id="KW-0624">Polysaccharide degradation</keyword>
<evidence type="ECO:0000256" key="14">
    <source>
        <dbReference type="SAM" id="SignalP"/>
    </source>
</evidence>
<keyword evidence="17" id="KW-1185">Reference proteome</keyword>
<dbReference type="PROSITE" id="PS00562">
    <property type="entry name" value="CBM1_1"/>
    <property type="match status" value="1"/>
</dbReference>
<dbReference type="Gene3D" id="3.20.20.80">
    <property type="entry name" value="Glycosidases"/>
    <property type="match status" value="1"/>
</dbReference>
<dbReference type="GO" id="GO:0030245">
    <property type="term" value="P:cellulose catabolic process"/>
    <property type="evidence" value="ECO:0007669"/>
    <property type="project" value="UniProtKB-KW"/>
</dbReference>
<reference evidence="16" key="1">
    <citation type="journal article" date="2020" name="Mol. Plant Microbe Interact.">
        <title>Genome Sequence of the Biocontrol Agent Coniothyrium minitans strain Conio (IMI 134523).</title>
        <authorList>
            <person name="Patel D."/>
            <person name="Shittu T.A."/>
            <person name="Baroncelli R."/>
            <person name="Muthumeenakshi S."/>
            <person name="Osborne T.H."/>
            <person name="Janganan T.K."/>
            <person name="Sreenivasaprasad S."/>
        </authorList>
    </citation>
    <scope>NUCLEOTIDE SEQUENCE</scope>
    <source>
        <strain evidence="16">Conio</strain>
    </source>
</reference>
<evidence type="ECO:0000313" key="16">
    <source>
        <dbReference type="EMBL" id="KAF9735078.1"/>
    </source>
</evidence>
<keyword evidence="5 13" id="KW-0378">Hydrolase</keyword>
<dbReference type="InterPro" id="IPR035971">
    <property type="entry name" value="CBD_sf"/>
</dbReference>
<keyword evidence="9 13" id="KW-0326">Glycosidase</keyword>
<comment type="caution">
    <text evidence="16">The sequence shown here is derived from an EMBL/GenBank/DDBJ whole genome shotgun (WGS) entry which is preliminary data.</text>
</comment>
<evidence type="ECO:0000256" key="5">
    <source>
        <dbReference type="ARBA" id="ARBA00022801"/>
    </source>
</evidence>
<evidence type="ECO:0000256" key="7">
    <source>
        <dbReference type="ARBA" id="ARBA00023277"/>
    </source>
</evidence>
<evidence type="ECO:0000256" key="2">
    <source>
        <dbReference type="ARBA" id="ARBA00005641"/>
    </source>
</evidence>
<evidence type="ECO:0000256" key="9">
    <source>
        <dbReference type="ARBA" id="ARBA00023295"/>
    </source>
</evidence>
<dbReference type="InterPro" id="IPR017853">
    <property type="entry name" value="GH"/>
</dbReference>
<dbReference type="Pfam" id="PF00734">
    <property type="entry name" value="CBM_1"/>
    <property type="match status" value="1"/>
</dbReference>
<feature type="domain" description="CBM1" evidence="15">
    <location>
        <begin position="25"/>
        <end position="61"/>
    </location>
</feature>
<organism evidence="16 17">
    <name type="scientific">Paraphaeosphaeria minitans</name>
    <dbReference type="NCBI Taxonomy" id="565426"/>
    <lineage>
        <taxon>Eukaryota</taxon>
        <taxon>Fungi</taxon>
        <taxon>Dikarya</taxon>
        <taxon>Ascomycota</taxon>
        <taxon>Pezizomycotina</taxon>
        <taxon>Dothideomycetes</taxon>
        <taxon>Pleosporomycetidae</taxon>
        <taxon>Pleosporales</taxon>
        <taxon>Massarineae</taxon>
        <taxon>Didymosphaeriaceae</taxon>
        <taxon>Paraphaeosphaeria</taxon>
    </lineage>
</organism>
<keyword evidence="8" id="KW-0873">Pyrrolidone carboxylic acid</keyword>
<dbReference type="FunFam" id="3.20.20.80:FF:000124">
    <property type="entry name" value="Exported cellulase"/>
    <property type="match status" value="1"/>
</dbReference>
<proteinExistence type="inferred from homology"/>